<proteinExistence type="predicted"/>
<dbReference type="AlphaFoldDB" id="A0A8H8BTN6"/>
<sequence length="360" mass="41706">MTPARLARKRANDRESQRLIRQRSKFYIEELEQRIRELTQAQDARDFEQVERRNKELEEELRQLRGFLGWSDGSAQPIYLVDMSLNVTSQGSPPSPKSDFSAFSQDKPQMDSMIPLSRNDPARSVGSASACPVWRLSLRFLPPAGPVDSILLGLSQRQRSLATENTPGLVLIGPYHPDLRALVNADIPNNAHPVSLIVCSLFRRIEYYGFAEKAATLFLVYHFIQWQILPTMETYNNMPDWFRPRRSQLVTHHPFWTSLAIWGKLRDVLVEDQENYATEEFMNLYQDCITVNWPFGKDNILVFGGEDVRMTDEFIRHVETQANWSLNLPFQRRYPELRNVCEFVDLRPPGMSSSVGRRSR</sequence>
<keyword evidence="3" id="KW-1185">Reference proteome</keyword>
<feature type="coiled-coil region" evidence="1">
    <location>
        <begin position="21"/>
        <end position="67"/>
    </location>
</feature>
<reference evidence="2" key="1">
    <citation type="submission" date="2021-02" db="EMBL/GenBank/DDBJ databases">
        <title>Genome sequence Cadophora malorum strain M34.</title>
        <authorList>
            <person name="Stefanovic E."/>
            <person name="Vu D."/>
            <person name="Scully C."/>
            <person name="Dijksterhuis J."/>
            <person name="Roader J."/>
            <person name="Houbraken J."/>
        </authorList>
    </citation>
    <scope>NUCLEOTIDE SEQUENCE</scope>
    <source>
        <strain evidence="2">M34</strain>
    </source>
</reference>
<dbReference type="PANTHER" id="PTHR37012:SF2">
    <property type="entry name" value="BZIP DOMAIN-CONTAINING PROTEIN-RELATED"/>
    <property type="match status" value="1"/>
</dbReference>
<dbReference type="Gene3D" id="1.20.5.170">
    <property type="match status" value="1"/>
</dbReference>
<dbReference type="Pfam" id="PF11905">
    <property type="entry name" value="DUF3425"/>
    <property type="match status" value="1"/>
</dbReference>
<gene>
    <name evidence="2" type="ORF">IFR04_003135</name>
</gene>
<comment type="caution">
    <text evidence="2">The sequence shown here is derived from an EMBL/GenBank/DDBJ whole genome shotgun (WGS) entry which is preliminary data.</text>
</comment>
<accession>A0A8H8BTN6</accession>
<dbReference type="PANTHER" id="PTHR37012">
    <property type="entry name" value="B-ZIP TRANSCRIPTION FACTOR (EUROFUNG)-RELATED"/>
    <property type="match status" value="1"/>
</dbReference>
<dbReference type="EMBL" id="JAFJYH010000030">
    <property type="protein sequence ID" value="KAG4423710.1"/>
    <property type="molecule type" value="Genomic_DNA"/>
</dbReference>
<dbReference type="Proteomes" id="UP000664132">
    <property type="component" value="Unassembled WGS sequence"/>
</dbReference>
<evidence type="ECO:0000313" key="2">
    <source>
        <dbReference type="EMBL" id="KAG4423710.1"/>
    </source>
</evidence>
<organism evidence="2 3">
    <name type="scientific">Cadophora malorum</name>
    <dbReference type="NCBI Taxonomy" id="108018"/>
    <lineage>
        <taxon>Eukaryota</taxon>
        <taxon>Fungi</taxon>
        <taxon>Dikarya</taxon>
        <taxon>Ascomycota</taxon>
        <taxon>Pezizomycotina</taxon>
        <taxon>Leotiomycetes</taxon>
        <taxon>Helotiales</taxon>
        <taxon>Ploettnerulaceae</taxon>
        <taxon>Cadophora</taxon>
    </lineage>
</organism>
<evidence type="ECO:0008006" key="4">
    <source>
        <dbReference type="Google" id="ProtNLM"/>
    </source>
</evidence>
<evidence type="ECO:0000256" key="1">
    <source>
        <dbReference type="SAM" id="Coils"/>
    </source>
</evidence>
<keyword evidence="1" id="KW-0175">Coiled coil</keyword>
<protein>
    <recommendedName>
        <fullName evidence="4">BZIP transcription factor</fullName>
    </recommendedName>
</protein>
<dbReference type="OrthoDB" id="2985014at2759"/>
<dbReference type="InterPro" id="IPR021833">
    <property type="entry name" value="DUF3425"/>
</dbReference>
<dbReference type="CDD" id="cd14688">
    <property type="entry name" value="bZIP_YAP"/>
    <property type="match status" value="1"/>
</dbReference>
<name>A0A8H8BTN6_9HELO</name>
<evidence type="ECO:0000313" key="3">
    <source>
        <dbReference type="Proteomes" id="UP000664132"/>
    </source>
</evidence>